<dbReference type="Gene3D" id="3.50.50.60">
    <property type="entry name" value="FAD/NAD(P)-binding domain"/>
    <property type="match status" value="1"/>
</dbReference>
<dbReference type="InterPro" id="IPR050641">
    <property type="entry name" value="RIFMO-like"/>
</dbReference>
<dbReference type="Gene3D" id="3.30.9.10">
    <property type="entry name" value="D-Amino Acid Oxidase, subunit A, domain 2"/>
    <property type="match status" value="1"/>
</dbReference>
<keyword evidence="8" id="KW-1185">Reference proteome</keyword>
<dbReference type="Pfam" id="PF01494">
    <property type="entry name" value="FAD_binding_3"/>
    <property type="match status" value="1"/>
</dbReference>
<organism evidence="7 8">
    <name type="scientific">Knufia obscura</name>
    <dbReference type="NCBI Taxonomy" id="1635080"/>
    <lineage>
        <taxon>Eukaryota</taxon>
        <taxon>Fungi</taxon>
        <taxon>Dikarya</taxon>
        <taxon>Ascomycota</taxon>
        <taxon>Pezizomycotina</taxon>
        <taxon>Eurotiomycetes</taxon>
        <taxon>Chaetothyriomycetidae</taxon>
        <taxon>Chaetothyriales</taxon>
        <taxon>Trichomeriaceae</taxon>
        <taxon>Knufia</taxon>
    </lineage>
</organism>
<keyword evidence="3" id="KW-0274">FAD</keyword>
<dbReference type="SUPFAM" id="SSF54373">
    <property type="entry name" value="FAD-linked reductases, C-terminal domain"/>
    <property type="match status" value="1"/>
</dbReference>
<dbReference type="RefSeq" id="XP_064735542.1">
    <property type="nucleotide sequence ID" value="XM_064870045.1"/>
</dbReference>
<sequence length="624" mass="70124">MTKLKTSYHDLVIVGAGPAGLMAASWASRLQLNTRVLDDKADRVSNGRADGLHVRTLEILDSFGLATPIQEAAYQLREICCWNPDSDDENEIRRTERVLSKEEDLGRYCQMGIHQGFIEQSFLDFLENENHVQVERIVKTQSLDFDKASATDGNAHPITLRIRHQPSVSKGSKLDGDDELDPLDEIIQTKYLLGTDGGHSWVRKQLNLKMNGDRTKKHFGVIDIIPISDFPDVRISCSIHSTKHGSIMTIPREGRLVRFYVQLAETGGDQDDFDTSKITPETIAEKASKILSPYKLSFSHCDWWSIYTVGQQYASKFDVGNRIFLAGDAVHTHSPTMGAGMNVSMQDTYNLVWKLGQVIKGIAQPHILDTYNSERQAVATQLIELDRKMSNFYSDAPGAEALEYDKFREQFTRFLSGVSVQYGPNVLVPATDQSKHHSKPSLASNIIVGQRLPSHLVMNHAEANIVHAHSLLPSDGRWRVLILAGDISKPSQMSRLQGLCSYLTSPASFVHTYTPASSRIDSVIEILTVHAAPRHEVELLDLPEILHLFDSKLGYDYWKVFSNNNNSEEGDFDDAYELWGVGKDQGCIAVVRPDQHVSYLCELEDVELLERYFDQILVPQKKEN</sequence>
<evidence type="ECO:0000313" key="8">
    <source>
        <dbReference type="Proteomes" id="UP001334248"/>
    </source>
</evidence>
<dbReference type="SUPFAM" id="SSF51905">
    <property type="entry name" value="FAD/NAD(P)-binding domain"/>
    <property type="match status" value="1"/>
</dbReference>
<dbReference type="PRINTS" id="PR00420">
    <property type="entry name" value="RNGMNOXGNASE"/>
</dbReference>
<evidence type="ECO:0008006" key="9">
    <source>
        <dbReference type="Google" id="ProtNLM"/>
    </source>
</evidence>
<keyword evidence="4" id="KW-0560">Oxidoreductase</keyword>
<keyword evidence="2" id="KW-0285">Flavoprotein</keyword>
<evidence type="ECO:0000256" key="3">
    <source>
        <dbReference type="ARBA" id="ARBA00022827"/>
    </source>
</evidence>
<comment type="caution">
    <text evidence="7">The sequence shown here is derived from an EMBL/GenBank/DDBJ whole genome shotgun (WGS) entry which is preliminary data.</text>
</comment>
<feature type="domain" description="Phenol hydroxylase-like C-terminal dimerisation" evidence="6">
    <location>
        <begin position="420"/>
        <end position="620"/>
    </location>
</feature>
<dbReference type="GeneID" id="89995051"/>
<dbReference type="PANTHER" id="PTHR43004">
    <property type="entry name" value="TRK SYSTEM POTASSIUM UPTAKE PROTEIN"/>
    <property type="match status" value="1"/>
</dbReference>
<dbReference type="CDD" id="cd02979">
    <property type="entry name" value="PHOX_C"/>
    <property type="match status" value="1"/>
</dbReference>
<evidence type="ECO:0000256" key="4">
    <source>
        <dbReference type="ARBA" id="ARBA00023002"/>
    </source>
</evidence>
<protein>
    <recommendedName>
        <fullName evidence="9">Phenol 2-monooxygenase</fullName>
    </recommendedName>
</protein>
<dbReference type="Gene3D" id="3.40.30.20">
    <property type="match status" value="1"/>
</dbReference>
<feature type="domain" description="FAD-binding" evidence="5">
    <location>
        <begin position="10"/>
        <end position="384"/>
    </location>
</feature>
<dbReference type="Pfam" id="PF07976">
    <property type="entry name" value="Phe_hydrox_dim"/>
    <property type="match status" value="1"/>
</dbReference>
<proteinExistence type="inferred from homology"/>
<evidence type="ECO:0000259" key="6">
    <source>
        <dbReference type="Pfam" id="PF07976"/>
    </source>
</evidence>
<evidence type="ECO:0000256" key="2">
    <source>
        <dbReference type="ARBA" id="ARBA00022630"/>
    </source>
</evidence>
<dbReference type="InterPro" id="IPR036188">
    <property type="entry name" value="FAD/NAD-bd_sf"/>
</dbReference>
<name>A0ABR0S448_9EURO</name>
<evidence type="ECO:0000256" key="1">
    <source>
        <dbReference type="ARBA" id="ARBA00007801"/>
    </source>
</evidence>
<dbReference type="EMBL" id="JAVHJV010000001">
    <property type="protein sequence ID" value="KAK5947452.1"/>
    <property type="molecule type" value="Genomic_DNA"/>
</dbReference>
<comment type="similarity">
    <text evidence="1">Belongs to the PheA/TfdB FAD monooxygenase family.</text>
</comment>
<gene>
    <name evidence="7" type="ORF">PMZ80_001602</name>
</gene>
<dbReference type="Proteomes" id="UP001334248">
    <property type="component" value="Unassembled WGS sequence"/>
</dbReference>
<dbReference type="SUPFAM" id="SSF52833">
    <property type="entry name" value="Thioredoxin-like"/>
    <property type="match status" value="1"/>
</dbReference>
<evidence type="ECO:0000259" key="5">
    <source>
        <dbReference type="Pfam" id="PF01494"/>
    </source>
</evidence>
<reference evidence="7 8" key="1">
    <citation type="journal article" date="2023" name="Res Sq">
        <title>Genomic and morphological characterization of Knufia obscura isolated from the Mars 2020 spacecraft assembly facility.</title>
        <authorList>
            <person name="Chander A.M."/>
            <person name="Teixeira M.M."/>
            <person name="Singh N.K."/>
            <person name="Williams M.P."/>
            <person name="Parker C.W."/>
            <person name="Leo P."/>
            <person name="Stajich J.E."/>
            <person name="Torok T."/>
            <person name="Tighe S."/>
            <person name="Mason C.E."/>
            <person name="Venkateswaran K."/>
        </authorList>
    </citation>
    <scope>NUCLEOTIDE SEQUENCE [LARGE SCALE GENOMIC DNA]</scope>
    <source>
        <strain evidence="7 8">CCFEE 5817</strain>
    </source>
</reference>
<dbReference type="InterPro" id="IPR012941">
    <property type="entry name" value="Phe_hydrox_C_dim_dom"/>
</dbReference>
<dbReference type="PANTHER" id="PTHR43004:SF20">
    <property type="entry name" value="2-MONOOXYGENASE, PUTATIVE (AFU_ORTHOLOGUE AFUA_1G13660)-RELATED"/>
    <property type="match status" value="1"/>
</dbReference>
<dbReference type="InterPro" id="IPR036249">
    <property type="entry name" value="Thioredoxin-like_sf"/>
</dbReference>
<dbReference type="InterPro" id="IPR038220">
    <property type="entry name" value="PHOX_C_sf"/>
</dbReference>
<evidence type="ECO:0000313" key="7">
    <source>
        <dbReference type="EMBL" id="KAK5947452.1"/>
    </source>
</evidence>
<dbReference type="InterPro" id="IPR002938">
    <property type="entry name" value="FAD-bd"/>
</dbReference>
<accession>A0ABR0S448</accession>